<evidence type="ECO:0000259" key="2">
    <source>
        <dbReference type="Pfam" id="PF02481"/>
    </source>
</evidence>
<feature type="domain" description="Smf/DprA SLOG" evidence="2">
    <location>
        <begin position="68"/>
        <end position="293"/>
    </location>
</feature>
<dbReference type="Pfam" id="PF02481">
    <property type="entry name" value="DNA_processg_A"/>
    <property type="match status" value="1"/>
</dbReference>
<organism evidence="3 4">
    <name type="scientific">Actinoplanes subglobosus</name>
    <dbReference type="NCBI Taxonomy" id="1547892"/>
    <lineage>
        <taxon>Bacteria</taxon>
        <taxon>Bacillati</taxon>
        <taxon>Actinomycetota</taxon>
        <taxon>Actinomycetes</taxon>
        <taxon>Micromonosporales</taxon>
        <taxon>Micromonosporaceae</taxon>
        <taxon>Actinoplanes</taxon>
    </lineage>
</organism>
<dbReference type="Proteomes" id="UP001595867">
    <property type="component" value="Unassembled WGS sequence"/>
</dbReference>
<dbReference type="Gene3D" id="3.40.50.450">
    <property type="match status" value="1"/>
</dbReference>
<gene>
    <name evidence="3" type="ORF">ACFO0C_43785</name>
</gene>
<dbReference type="RefSeq" id="WP_378072772.1">
    <property type="nucleotide sequence ID" value="NZ_JBHSBL010000029.1"/>
</dbReference>
<accession>A0ABV8J6I9</accession>
<evidence type="ECO:0000313" key="4">
    <source>
        <dbReference type="Proteomes" id="UP001595867"/>
    </source>
</evidence>
<dbReference type="PANTHER" id="PTHR43022:SF1">
    <property type="entry name" value="PROTEIN SMF"/>
    <property type="match status" value="1"/>
</dbReference>
<dbReference type="InterPro" id="IPR057666">
    <property type="entry name" value="DrpA_SLOG"/>
</dbReference>
<dbReference type="SUPFAM" id="SSF102405">
    <property type="entry name" value="MCP/YpsA-like"/>
    <property type="match status" value="1"/>
</dbReference>
<reference evidence="4" key="1">
    <citation type="journal article" date="2019" name="Int. J. Syst. Evol. Microbiol.">
        <title>The Global Catalogue of Microorganisms (GCM) 10K type strain sequencing project: providing services to taxonomists for standard genome sequencing and annotation.</title>
        <authorList>
            <consortium name="The Broad Institute Genomics Platform"/>
            <consortium name="The Broad Institute Genome Sequencing Center for Infectious Disease"/>
            <person name="Wu L."/>
            <person name="Ma J."/>
        </authorList>
    </citation>
    <scope>NUCLEOTIDE SEQUENCE [LARGE SCALE GENOMIC DNA]</scope>
    <source>
        <strain evidence="4">TBRC 5832</strain>
    </source>
</reference>
<proteinExistence type="inferred from homology"/>
<name>A0ABV8J6I9_9ACTN</name>
<dbReference type="PANTHER" id="PTHR43022">
    <property type="entry name" value="PROTEIN SMF"/>
    <property type="match status" value="1"/>
</dbReference>
<sequence length="295" mass="31267">MASDEHDRLARVALTYLTAPGDPDVHTQVTRDGAVATYRHLAQAGTGWQQTAHVRRARAALRTRRGRLIVPGEPDWPTALDDLTTVSPAPDSGIAGYAPPLALWVTGAVDPTTVLQRAVTITGSRAATAYGLHVATDIATGCTRAGWTIVAAGNFGIDAAAHRAALTTEAPTVAVLPGSLDRPHPAGHHHLFDYIRSTGLLITEAPPGTDVIRRRFLARQRLLAALTTGTVLVEATTHTTYPVITMTAATALNRIAMAVPGPVTSAQSAGCHRALRDRRVHLVTNADDVLTHLHH</sequence>
<comment type="similarity">
    <text evidence="1">Belongs to the DprA/Smf family.</text>
</comment>
<dbReference type="EMBL" id="JBHSBL010000029">
    <property type="protein sequence ID" value="MFC4071899.1"/>
    <property type="molecule type" value="Genomic_DNA"/>
</dbReference>
<comment type="caution">
    <text evidence="3">The sequence shown here is derived from an EMBL/GenBank/DDBJ whole genome shotgun (WGS) entry which is preliminary data.</text>
</comment>
<protein>
    <submittedName>
        <fullName evidence="3">DNA-processing protein DprA</fullName>
    </submittedName>
</protein>
<dbReference type="InterPro" id="IPR003488">
    <property type="entry name" value="DprA"/>
</dbReference>
<evidence type="ECO:0000313" key="3">
    <source>
        <dbReference type="EMBL" id="MFC4071899.1"/>
    </source>
</evidence>
<evidence type="ECO:0000256" key="1">
    <source>
        <dbReference type="ARBA" id="ARBA00006525"/>
    </source>
</evidence>
<keyword evidence="4" id="KW-1185">Reference proteome</keyword>